<comment type="caution">
    <text evidence="1">The sequence shown here is derived from an EMBL/GenBank/DDBJ whole genome shotgun (WGS) entry which is preliminary data.</text>
</comment>
<evidence type="ECO:0000313" key="1">
    <source>
        <dbReference type="EMBL" id="KAK2946701.1"/>
    </source>
</evidence>
<sequence length="408" mass="47130">MPPKHLIWRKSVDSQATPHVQTDQFCISNPAIVDSSRPDNITSNEDSSINSCATQFTNDFLTILPDDRRYIQFSKQIMEYETKRRRIHLEPKSVRSHLEDSEIPLQSSITSDWRVVSQDSITGYYLEKGCISLFKQVDSGTELSPSDVDHAIRFLNYITMFFKNDSQSPYSFFKYFFSSDFPLTTFTSSLIKLISHPSNTLRTAAIAFFSIGFSNWKPEYFHKITETDFFFQLLSLLKPHEIPFGDATMEFHNHVTSIVLHFIDESDSFSENPLPSETVSSILRAFCPYLRHLITHPVFFPWKQYRMIDSILKILGKKTKIASTRSTHPELVEFVDNMRDTMSEEFALSIGLANRAKKAKYLLFGRQDSKRTSDWMKGFEYLLAHAEEGNHSSDLGIRVFHFAGDIRK</sequence>
<organism evidence="1 2">
    <name type="scientific">Blattamonas nauphoetae</name>
    <dbReference type="NCBI Taxonomy" id="2049346"/>
    <lineage>
        <taxon>Eukaryota</taxon>
        <taxon>Metamonada</taxon>
        <taxon>Preaxostyla</taxon>
        <taxon>Oxymonadida</taxon>
        <taxon>Blattamonas</taxon>
    </lineage>
</organism>
<keyword evidence="2" id="KW-1185">Reference proteome</keyword>
<evidence type="ECO:0000313" key="2">
    <source>
        <dbReference type="Proteomes" id="UP001281761"/>
    </source>
</evidence>
<name>A0ABQ9X4J8_9EUKA</name>
<accession>A0ABQ9X4J8</accession>
<protein>
    <submittedName>
        <fullName evidence="1">Uncharacterized protein</fullName>
    </submittedName>
</protein>
<dbReference type="Proteomes" id="UP001281761">
    <property type="component" value="Unassembled WGS sequence"/>
</dbReference>
<proteinExistence type="predicted"/>
<gene>
    <name evidence="1" type="ORF">BLNAU_18373</name>
</gene>
<reference evidence="1 2" key="1">
    <citation type="journal article" date="2022" name="bioRxiv">
        <title>Genomics of Preaxostyla Flagellates Illuminates Evolutionary Transitions and the Path Towards Mitochondrial Loss.</title>
        <authorList>
            <person name="Novak L.V.F."/>
            <person name="Treitli S.C."/>
            <person name="Pyrih J."/>
            <person name="Halakuc P."/>
            <person name="Pipaliya S.V."/>
            <person name="Vacek V."/>
            <person name="Brzon O."/>
            <person name="Soukal P."/>
            <person name="Eme L."/>
            <person name="Dacks J.B."/>
            <person name="Karnkowska A."/>
            <person name="Elias M."/>
            <person name="Hampl V."/>
        </authorList>
    </citation>
    <scope>NUCLEOTIDE SEQUENCE [LARGE SCALE GENOMIC DNA]</scope>
    <source>
        <strain evidence="1">NAU3</strain>
        <tissue evidence="1">Gut</tissue>
    </source>
</reference>
<dbReference type="EMBL" id="JARBJD010000221">
    <property type="protein sequence ID" value="KAK2946701.1"/>
    <property type="molecule type" value="Genomic_DNA"/>
</dbReference>